<dbReference type="Pfam" id="PF18149">
    <property type="entry name" value="Helicase_PWI"/>
    <property type="match status" value="1"/>
</dbReference>
<reference evidence="7 8" key="1">
    <citation type="submission" date="2017-11" db="EMBL/GenBank/DDBJ databases">
        <title>De novo assembly and phasing of dikaryotic genomes from two isolates of Puccinia coronata f. sp. avenae, the causal agent of oat crown rust.</title>
        <authorList>
            <person name="Miller M.E."/>
            <person name="Zhang Y."/>
            <person name="Omidvar V."/>
            <person name="Sperschneider J."/>
            <person name="Schwessinger B."/>
            <person name="Raley C."/>
            <person name="Palmer J.M."/>
            <person name="Garnica D."/>
            <person name="Upadhyaya N."/>
            <person name="Rathjen J."/>
            <person name="Taylor J.M."/>
            <person name="Park R.F."/>
            <person name="Dodds P.N."/>
            <person name="Hirsch C.D."/>
            <person name="Kianian S.F."/>
            <person name="Figueroa M."/>
        </authorList>
    </citation>
    <scope>NUCLEOTIDE SEQUENCE [LARGE SCALE GENOMIC DNA]</scope>
    <source>
        <strain evidence="7">12SD80</strain>
    </source>
</reference>
<dbReference type="GO" id="GO:0003678">
    <property type="term" value="F:DNA helicase activity"/>
    <property type="evidence" value="ECO:0007669"/>
    <property type="project" value="TreeGrafter"/>
</dbReference>
<dbReference type="InterPro" id="IPR041094">
    <property type="entry name" value="Brr2_helicase_PWI"/>
</dbReference>
<keyword evidence="3" id="KW-0347">Helicase</keyword>
<evidence type="ECO:0000313" key="8">
    <source>
        <dbReference type="Proteomes" id="UP000235392"/>
    </source>
</evidence>
<feature type="region of interest" description="Disordered" evidence="5">
    <location>
        <begin position="263"/>
        <end position="361"/>
    </location>
</feature>
<dbReference type="PANTHER" id="PTHR47961:SF4">
    <property type="entry name" value="ACTIVATING SIGNAL COINTEGRATOR 1 COMPLEX SUBUNIT 3"/>
    <property type="match status" value="1"/>
</dbReference>
<dbReference type="GO" id="GO:0016787">
    <property type="term" value="F:hydrolase activity"/>
    <property type="evidence" value="ECO:0007669"/>
    <property type="project" value="UniProtKB-KW"/>
</dbReference>
<organism evidence="7 8">
    <name type="scientific">Puccinia coronata f. sp. avenae</name>
    <dbReference type="NCBI Taxonomy" id="200324"/>
    <lineage>
        <taxon>Eukaryota</taxon>
        <taxon>Fungi</taxon>
        <taxon>Dikarya</taxon>
        <taxon>Basidiomycota</taxon>
        <taxon>Pucciniomycotina</taxon>
        <taxon>Pucciniomycetes</taxon>
        <taxon>Pucciniales</taxon>
        <taxon>Pucciniaceae</taxon>
        <taxon>Puccinia</taxon>
    </lineage>
</organism>
<dbReference type="AlphaFoldDB" id="A0A2N5RU03"/>
<dbReference type="GO" id="GO:0005524">
    <property type="term" value="F:ATP binding"/>
    <property type="evidence" value="ECO:0007669"/>
    <property type="project" value="UniProtKB-KW"/>
</dbReference>
<feature type="domain" description="Brr2 N-terminal helicase PWI" evidence="6">
    <location>
        <begin position="365"/>
        <end position="472"/>
    </location>
</feature>
<feature type="compositionally biased region" description="Acidic residues" evidence="5">
    <location>
        <begin position="295"/>
        <end position="332"/>
    </location>
</feature>
<comment type="caution">
    <text evidence="7">The sequence shown here is derived from an EMBL/GenBank/DDBJ whole genome shotgun (WGS) entry which is preliminary data.</text>
</comment>
<sequence>PHPSGPVSKQCPTQCIISAHPTPSLIQLFAHPKVLSLALRFAIDRPIQQPAAPSPVTSSAYIRARALSKVSATSWSFTTSGIQLFVDCPAHSVCGCSAIPIPNSEWKQKQGVFWSVGSSSGQWAVFTPLQLGSADQKNRDFSGYQYAAMSSMVLTADRSKIPRRDNEPTSEPETLVGRIDSKSMGSCAFTDRRSADVIKAIQEIKGLNYKPQTNETRNEERQRLSKDLDKKRTIKEFLGTISSERFNELSNLCKKLTDYGDEDQAQQGGAKGEEGDGQKRANELDDNNNGVAVVFEDDENGNESDEDDFEIRDNSDSEEDTDEEENDEQEDSDFNHQQIDPTDLIIIGPDSNDPASSDLKKRKGKHDLTIYNINGFWLQRLIGSHFPDPIEAESKTKEVINLLSANNSSLRDLENSLVDLFDYNKFELVSVLTKYRNIIVWGFKWSQSDEDEKVNLAVVMREKGVGWIVKALTTGCGISNPQLQATGNTSNKMDIDTEESKPTKFPTKANLETNSFLPNPKKVLDLSSMVLNQGSRTMTNKKCKLPEGSHKVPPTGQGYEAIHVPPPEEAPVKPEDLVKISDLPLWCRDAFKGATTLNRVQSKVFPVAFGQDDPILLCAPTGAGKTNVDQCCYAHGPQQNIKTLQRNDRGD</sequence>
<evidence type="ECO:0000256" key="5">
    <source>
        <dbReference type="SAM" id="MobiDB-lite"/>
    </source>
</evidence>
<keyword evidence="2" id="KW-0378">Hydrolase</keyword>
<dbReference type="InterPro" id="IPR050474">
    <property type="entry name" value="Hel308_SKI2-like"/>
</dbReference>
<evidence type="ECO:0000259" key="6">
    <source>
        <dbReference type="Pfam" id="PF18149"/>
    </source>
</evidence>
<name>A0A2N5RU03_9BASI</name>
<dbReference type="SUPFAM" id="SSF52540">
    <property type="entry name" value="P-loop containing nucleoside triphosphate hydrolases"/>
    <property type="match status" value="1"/>
</dbReference>
<keyword evidence="1" id="KW-0547">Nucleotide-binding</keyword>
<proteinExistence type="predicted"/>
<dbReference type="InterPro" id="IPR027417">
    <property type="entry name" value="P-loop_NTPase"/>
</dbReference>
<evidence type="ECO:0000256" key="1">
    <source>
        <dbReference type="ARBA" id="ARBA00022741"/>
    </source>
</evidence>
<dbReference type="GO" id="GO:0000712">
    <property type="term" value="P:resolution of meiotic recombination intermediates"/>
    <property type="evidence" value="ECO:0007669"/>
    <property type="project" value="TreeGrafter"/>
</dbReference>
<dbReference type="EMBL" id="PGCI01001557">
    <property type="protein sequence ID" value="PLW04475.1"/>
    <property type="molecule type" value="Genomic_DNA"/>
</dbReference>
<dbReference type="Proteomes" id="UP000235392">
    <property type="component" value="Unassembled WGS sequence"/>
</dbReference>
<keyword evidence="4" id="KW-0067">ATP-binding</keyword>
<evidence type="ECO:0000256" key="3">
    <source>
        <dbReference type="ARBA" id="ARBA00022806"/>
    </source>
</evidence>
<feature type="compositionally biased region" description="Basic and acidic residues" evidence="5">
    <location>
        <begin position="271"/>
        <end position="283"/>
    </location>
</feature>
<dbReference type="Gene3D" id="3.40.50.300">
    <property type="entry name" value="P-loop containing nucleotide triphosphate hydrolases"/>
    <property type="match status" value="1"/>
</dbReference>
<evidence type="ECO:0000256" key="2">
    <source>
        <dbReference type="ARBA" id="ARBA00022801"/>
    </source>
</evidence>
<dbReference type="PANTHER" id="PTHR47961">
    <property type="entry name" value="DNA POLYMERASE THETA, PUTATIVE (AFU_ORTHOLOGUE AFUA_1G05260)-RELATED"/>
    <property type="match status" value="1"/>
</dbReference>
<gene>
    <name evidence="7" type="ORF">PCASD_26509</name>
</gene>
<dbReference type="GO" id="GO:0005634">
    <property type="term" value="C:nucleus"/>
    <property type="evidence" value="ECO:0007669"/>
    <property type="project" value="TreeGrafter"/>
</dbReference>
<accession>A0A2N5RU03</accession>
<evidence type="ECO:0000313" key="7">
    <source>
        <dbReference type="EMBL" id="PLW04475.1"/>
    </source>
</evidence>
<protein>
    <recommendedName>
        <fullName evidence="6">Brr2 N-terminal helicase PWI domain-containing protein</fullName>
    </recommendedName>
</protein>
<feature type="non-terminal residue" evidence="7">
    <location>
        <position position="1"/>
    </location>
</feature>
<evidence type="ECO:0000256" key="4">
    <source>
        <dbReference type="ARBA" id="ARBA00022840"/>
    </source>
</evidence>